<dbReference type="Pfam" id="PF00535">
    <property type="entry name" value="Glycos_transf_2"/>
    <property type="match status" value="1"/>
</dbReference>
<evidence type="ECO:0000313" key="3">
    <source>
        <dbReference type="EMBL" id="CAA6819146.1"/>
    </source>
</evidence>
<dbReference type="InterPro" id="IPR029044">
    <property type="entry name" value="Nucleotide-diphossugar_trans"/>
</dbReference>
<keyword evidence="3" id="KW-0808">Transferase</keyword>
<comment type="similarity">
    <text evidence="1">Belongs to the glycosyltransferase 2 family. WaaE/KdtX subfamily.</text>
</comment>
<dbReference type="EMBL" id="CACVAX010000053">
    <property type="protein sequence ID" value="CAA6819146.1"/>
    <property type="molecule type" value="Genomic_DNA"/>
</dbReference>
<evidence type="ECO:0000259" key="2">
    <source>
        <dbReference type="Pfam" id="PF00535"/>
    </source>
</evidence>
<proteinExistence type="inferred from homology"/>
<dbReference type="CDD" id="cd02511">
    <property type="entry name" value="Beta4Glucosyltransferase"/>
    <property type="match status" value="1"/>
</dbReference>
<dbReference type="Gene3D" id="3.90.550.10">
    <property type="entry name" value="Spore Coat Polysaccharide Biosynthesis Protein SpsA, Chain A"/>
    <property type="match status" value="1"/>
</dbReference>
<organism evidence="3">
    <name type="scientific">uncultured Sulfurovum sp</name>
    <dbReference type="NCBI Taxonomy" id="269237"/>
    <lineage>
        <taxon>Bacteria</taxon>
        <taxon>Pseudomonadati</taxon>
        <taxon>Campylobacterota</taxon>
        <taxon>Epsilonproteobacteria</taxon>
        <taxon>Campylobacterales</taxon>
        <taxon>Sulfurovaceae</taxon>
        <taxon>Sulfurovum</taxon>
        <taxon>environmental samples</taxon>
    </lineage>
</organism>
<sequence>MINEISVVIIAKNAETTINETLDSLVDFNEVILYLNNSTDATESLANSYENVKIIKGEFIGFGPTKNLASSHASNTWILSLDSDEIMLPNLLKELKSLVPQSNKEVFILKRDNYFFNKEVKHSGWGNDRLTRIYNKNHHQFNQNMVHEFIVLTPESISTHLKHSFKHNAVQNLNQFLQKVMSYSDLAAKNQKTCSFFIVVMKAHFAFFKTYFLQAGFLDGWRGFVIAISNFNGKFFRYTKRYINCKNLNT</sequence>
<evidence type="ECO:0000256" key="1">
    <source>
        <dbReference type="ARBA" id="ARBA00038494"/>
    </source>
</evidence>
<reference evidence="3" key="1">
    <citation type="submission" date="2020-01" db="EMBL/GenBank/DDBJ databases">
        <authorList>
            <person name="Meier V. D."/>
            <person name="Meier V D."/>
        </authorList>
    </citation>
    <scope>NUCLEOTIDE SEQUENCE</scope>
    <source>
        <strain evidence="3">HLG_WM_MAG_04</strain>
    </source>
</reference>
<accession>A0A6S6TVK0</accession>
<feature type="domain" description="Glycosyltransferase 2-like" evidence="2">
    <location>
        <begin position="6"/>
        <end position="134"/>
    </location>
</feature>
<dbReference type="PANTHER" id="PTHR43630:SF2">
    <property type="entry name" value="GLYCOSYLTRANSFERASE"/>
    <property type="match status" value="1"/>
</dbReference>
<protein>
    <submittedName>
        <fullName evidence="3">Two-domain glycosyltransferase</fullName>
    </submittedName>
</protein>
<dbReference type="InterPro" id="IPR001173">
    <property type="entry name" value="Glyco_trans_2-like"/>
</dbReference>
<dbReference type="SUPFAM" id="SSF53448">
    <property type="entry name" value="Nucleotide-diphospho-sugar transferases"/>
    <property type="match status" value="1"/>
</dbReference>
<dbReference type="GO" id="GO:0016740">
    <property type="term" value="F:transferase activity"/>
    <property type="evidence" value="ECO:0007669"/>
    <property type="project" value="UniProtKB-KW"/>
</dbReference>
<dbReference type="PANTHER" id="PTHR43630">
    <property type="entry name" value="POLY-BETA-1,6-N-ACETYL-D-GLUCOSAMINE SYNTHASE"/>
    <property type="match status" value="1"/>
</dbReference>
<name>A0A6S6TVK0_9BACT</name>
<dbReference type="AlphaFoldDB" id="A0A6S6TVK0"/>
<gene>
    <name evidence="3" type="ORF">HELGO_WM8676</name>
</gene>